<dbReference type="EMBL" id="CP155571">
    <property type="protein sequence ID" value="XFO70289.1"/>
    <property type="molecule type" value="Genomic_DNA"/>
</dbReference>
<evidence type="ECO:0000313" key="2">
    <source>
        <dbReference type="Proteomes" id="UP000216052"/>
    </source>
</evidence>
<accession>A0ABZ3IWS9</accession>
<evidence type="ECO:0000313" key="1">
    <source>
        <dbReference type="EMBL" id="XFO70289.1"/>
    </source>
</evidence>
<protein>
    <recommendedName>
        <fullName evidence="3">N-formylglutamate amidohydrolase</fullName>
    </recommendedName>
</protein>
<dbReference type="Gene3D" id="3.40.630.40">
    <property type="entry name" value="Zn-dependent exopeptidases"/>
    <property type="match status" value="1"/>
</dbReference>
<organism evidence="1 2">
    <name type="scientific">Sporomusa acidovorans (strain ATCC 49682 / DSM 3132 / Mol)</name>
    <dbReference type="NCBI Taxonomy" id="1123286"/>
    <lineage>
        <taxon>Bacteria</taxon>
        <taxon>Bacillati</taxon>
        <taxon>Bacillota</taxon>
        <taxon>Negativicutes</taxon>
        <taxon>Selenomonadales</taxon>
        <taxon>Sporomusaceae</taxon>
        <taxon>Sporomusa</taxon>
    </lineage>
</organism>
<reference evidence="1" key="1">
    <citation type="submission" date="2024-05" db="EMBL/GenBank/DDBJ databases">
        <title>Isolation and characterization of Sporomusa carbonis sp. nov., a carboxydotrophic hydrogenogen in the genus of Sporomusa isolated from a charcoal burning pile.</title>
        <authorList>
            <person name="Boeer T."/>
            <person name="Rosenbaum F."/>
            <person name="Eysell L."/>
            <person name="Mueller V."/>
            <person name="Daniel R."/>
            <person name="Poehlein A."/>
        </authorList>
    </citation>
    <scope>NUCLEOTIDE SEQUENCE [LARGE SCALE GENOMIC DNA]</scope>
    <source>
        <strain evidence="1">DSM 3132</strain>
    </source>
</reference>
<dbReference type="SUPFAM" id="SSF53187">
    <property type="entry name" value="Zn-dependent exopeptidases"/>
    <property type="match status" value="1"/>
</dbReference>
<name>A0ABZ3IWS9_SPOA4</name>
<dbReference type="RefSeq" id="WP_093793845.1">
    <property type="nucleotide sequence ID" value="NZ_CP155571.1"/>
</dbReference>
<evidence type="ECO:0008006" key="3">
    <source>
        <dbReference type="Google" id="ProtNLM"/>
    </source>
</evidence>
<gene>
    <name evidence="1" type="ORF">SPACI_002770</name>
</gene>
<sequence>MKTGNYVKYAFGGICCHVDAVHAAFPKADRFTDEIAAGVMDRTGCAGIIGTVSRTIADLNRPPGQGNDEAVWEYREVIGQFLAGMGLLAPGSRSLARPYLHIGIHGMKDQLHGPFSIEVGTIHGRTCSVRVRRWFGETLKEKVRHALPAAKVIFDKHWLGNPSLAAHRWGEGQRYPGYGKNYNAFQVEIARTLREYHRQTMIDILADVVTEFNVTFSRR</sequence>
<dbReference type="Proteomes" id="UP000216052">
    <property type="component" value="Chromosome"/>
</dbReference>
<proteinExistence type="predicted"/>
<keyword evidence="2" id="KW-1185">Reference proteome</keyword>